<dbReference type="InterPro" id="IPR003197">
    <property type="entry name" value="QCR7"/>
</dbReference>
<evidence type="ECO:0000256" key="10">
    <source>
        <dbReference type="ARBA" id="ARBA00038521"/>
    </source>
</evidence>
<protein>
    <recommendedName>
        <fullName evidence="3 12">Cytochrome b-c1 complex subunit 7</fullName>
    </recommendedName>
</protein>
<proteinExistence type="inferred from homology"/>
<comment type="subunit">
    <text evidence="11">Component of the ubiquinol-cytochrome c oxidoreductase (cytochrome b-c1 complex, complex III, CIII), a multisubunit enzyme composed of 11 subunits. The complex is composed of 3 respiratory subunits cytochrome b, cytochrome c1 and Rieske protein UQCRFS1, 2 core protein subunits UQCRC1/QCR1 and UQCRC2/QCR2, and 6 low-molecular weight protein subunits UQCRH/QCR6, UQCRB/QCR7, UQCRQ/QCR8, UQCR10/QCR9, UQCR11/QCR10 and subunit 9, the cleavage product of Rieske protein UQCRFS1. The complex exists as an obligatory dimer and forms supercomplexes (SCs) in the inner mitochondrial membrane with NADH-ubiquinone oxidoreductase (complex I, CI) and cytochrome c oxidase (complex IV, CIV), resulting in different assemblies (supercomplex SCI(1)III(2)IV(1) and megacomplex MCI(2)III(2)IV(2)).</text>
</comment>
<dbReference type="Gene3D" id="1.10.1090.10">
    <property type="entry name" value="Cytochrome b-c1 complex subunit 7"/>
    <property type="match status" value="1"/>
</dbReference>
<dbReference type="GO" id="GO:0045275">
    <property type="term" value="C:respiratory chain complex III"/>
    <property type="evidence" value="ECO:0007669"/>
    <property type="project" value="InterPro"/>
</dbReference>
<dbReference type="InParanoid" id="A0A482XSA2"/>
<accession>A0A482XSA2</accession>
<dbReference type="SMR" id="A0A482XSA2"/>
<dbReference type="OrthoDB" id="425749at2759"/>
<comment type="subunit">
    <text evidence="10">Component of the ubiquinol-cytochrome c oxidoreductase (cytochrome b-c1 complex, complex III, CIII), a multisubunit enzyme composed of 3 respiratory subunits cytochrome b, cytochrome c1 and Rieske protein, 2 core protein subunits, and additional low-molecular weight protein subunits. The complex exists as an obligatory dimer and forms supercomplexes (SCs) in the inner mitochondrial membrane with cytochrome c oxidase (complex IV, CIV).</text>
</comment>
<keyword evidence="14" id="KW-1185">Reference proteome</keyword>
<organism evidence="13 14">
    <name type="scientific">Laodelphax striatellus</name>
    <name type="common">Small brown planthopper</name>
    <name type="synonym">Delphax striatella</name>
    <dbReference type="NCBI Taxonomy" id="195883"/>
    <lineage>
        <taxon>Eukaryota</taxon>
        <taxon>Metazoa</taxon>
        <taxon>Ecdysozoa</taxon>
        <taxon>Arthropoda</taxon>
        <taxon>Hexapoda</taxon>
        <taxon>Insecta</taxon>
        <taxon>Pterygota</taxon>
        <taxon>Neoptera</taxon>
        <taxon>Paraneoptera</taxon>
        <taxon>Hemiptera</taxon>
        <taxon>Auchenorrhyncha</taxon>
        <taxon>Fulgoroidea</taxon>
        <taxon>Delphacidae</taxon>
        <taxon>Criomorphinae</taxon>
        <taxon>Laodelphax</taxon>
    </lineage>
</organism>
<dbReference type="FunCoup" id="A0A482XSA2">
    <property type="interactions" value="481"/>
</dbReference>
<dbReference type="Proteomes" id="UP000291343">
    <property type="component" value="Unassembled WGS sequence"/>
</dbReference>
<dbReference type="FunFam" id="1.10.1090.10:FF:000001">
    <property type="entry name" value="Cytochrome b-c1 complex subunit 7"/>
    <property type="match status" value="1"/>
</dbReference>
<dbReference type="SUPFAM" id="SSF81524">
    <property type="entry name" value="14 kDa protein of cytochrome bc1 complex (Ubiquinol-cytochrome c reductase)"/>
    <property type="match status" value="1"/>
</dbReference>
<comment type="subcellular location">
    <subcellularLocation>
        <location evidence="1">Mitochondrion inner membrane</location>
        <topology evidence="1">Peripheral membrane protein</topology>
        <orientation evidence="1">Matrix side</orientation>
    </subcellularLocation>
</comment>
<evidence type="ECO:0000256" key="9">
    <source>
        <dbReference type="ARBA" id="ARBA00023136"/>
    </source>
</evidence>
<evidence type="ECO:0000256" key="6">
    <source>
        <dbReference type="ARBA" id="ARBA00022792"/>
    </source>
</evidence>
<keyword evidence="9 12" id="KW-0472">Membrane</keyword>
<dbReference type="InterPro" id="IPR036544">
    <property type="entry name" value="QCR7_sf"/>
</dbReference>
<dbReference type="PANTHER" id="PTHR12022:SF0">
    <property type="entry name" value="CYTOCHROME B-C1 COMPLEX SUBUNIT 7"/>
    <property type="match status" value="1"/>
</dbReference>
<evidence type="ECO:0000256" key="2">
    <source>
        <dbReference type="ARBA" id="ARBA00008554"/>
    </source>
</evidence>
<evidence type="ECO:0000256" key="3">
    <source>
        <dbReference type="ARBA" id="ARBA00016323"/>
    </source>
</evidence>
<keyword evidence="5 12" id="KW-0679">Respiratory chain</keyword>
<dbReference type="AlphaFoldDB" id="A0A482XSA2"/>
<dbReference type="PIRSF" id="PIRSF000022">
    <property type="entry name" value="Bc1_14K"/>
    <property type="match status" value="1"/>
</dbReference>
<keyword evidence="6 12" id="KW-0999">Mitochondrion inner membrane</keyword>
<keyword evidence="7 12" id="KW-0249">Electron transport</keyword>
<dbReference type="EMBL" id="QKKF02002576">
    <property type="protein sequence ID" value="RZF48339.1"/>
    <property type="molecule type" value="Genomic_DNA"/>
</dbReference>
<gene>
    <name evidence="13" type="ORF">LSTR_LSTR010302</name>
</gene>
<evidence type="ECO:0000256" key="1">
    <source>
        <dbReference type="ARBA" id="ARBA00004443"/>
    </source>
</evidence>
<dbReference type="STRING" id="195883.A0A482XSA2"/>
<evidence type="ECO:0000256" key="4">
    <source>
        <dbReference type="ARBA" id="ARBA00022448"/>
    </source>
</evidence>
<evidence type="ECO:0000256" key="8">
    <source>
        <dbReference type="ARBA" id="ARBA00023128"/>
    </source>
</evidence>
<name>A0A482XSA2_LAOST</name>
<dbReference type="GO" id="GO:0005743">
    <property type="term" value="C:mitochondrial inner membrane"/>
    <property type="evidence" value="ECO:0007669"/>
    <property type="project" value="UniProtKB-SubCell"/>
</dbReference>
<evidence type="ECO:0000256" key="11">
    <source>
        <dbReference type="ARBA" id="ARBA00046393"/>
    </source>
</evidence>
<dbReference type="Pfam" id="PF02271">
    <property type="entry name" value="UCR_14kD"/>
    <property type="match status" value="1"/>
</dbReference>
<keyword evidence="8 12" id="KW-0496">Mitochondrion</keyword>
<evidence type="ECO:0000313" key="14">
    <source>
        <dbReference type="Proteomes" id="UP000291343"/>
    </source>
</evidence>
<reference evidence="13 14" key="1">
    <citation type="journal article" date="2017" name="Gigascience">
        <title>Genome sequence of the small brown planthopper, Laodelphax striatellus.</title>
        <authorList>
            <person name="Zhu J."/>
            <person name="Jiang F."/>
            <person name="Wang X."/>
            <person name="Yang P."/>
            <person name="Bao Y."/>
            <person name="Zhao W."/>
            <person name="Wang W."/>
            <person name="Lu H."/>
            <person name="Wang Q."/>
            <person name="Cui N."/>
            <person name="Li J."/>
            <person name="Chen X."/>
            <person name="Luo L."/>
            <person name="Yu J."/>
            <person name="Kang L."/>
            <person name="Cui F."/>
        </authorList>
    </citation>
    <scope>NUCLEOTIDE SEQUENCE [LARGE SCALE GENOMIC DNA]</scope>
    <source>
        <strain evidence="13">Lst14</strain>
    </source>
</reference>
<dbReference type="PANTHER" id="PTHR12022">
    <property type="entry name" value="UBIQUINOL-CYTOCHROME C REDUCTASE COMPLEX 14 KD PROTEIN"/>
    <property type="match status" value="1"/>
</dbReference>
<comment type="function">
    <text evidence="12">Component of the ubiquinol-cytochrome c oxidoreductase, a multisubunit transmembrane complex that is part of the mitochondrial electron transport chain which drives oxidative phosphorylation.</text>
</comment>
<sequence>MAGRSAVSKAPQAFSAFQKWVFNSYGYNKYGLLHDDCLQEEDDVDIQTAVERLPQPLMDARNYRTIRAFNLSMLQRYLPKEEWTKIEDDVKYLEPYIEEAKRERLEKEEWEANH</sequence>
<comment type="caution">
    <text evidence="13">The sequence shown here is derived from an EMBL/GenBank/DDBJ whole genome shotgun (WGS) entry which is preliminary data.</text>
</comment>
<comment type="similarity">
    <text evidence="2 12">Belongs to the UQCRB/QCR7 family.</text>
</comment>
<evidence type="ECO:0000256" key="5">
    <source>
        <dbReference type="ARBA" id="ARBA00022660"/>
    </source>
</evidence>
<evidence type="ECO:0000313" key="13">
    <source>
        <dbReference type="EMBL" id="RZF48339.1"/>
    </source>
</evidence>
<dbReference type="GO" id="GO:0006122">
    <property type="term" value="P:mitochondrial electron transport, ubiquinol to cytochrome c"/>
    <property type="evidence" value="ECO:0007669"/>
    <property type="project" value="InterPro"/>
</dbReference>
<evidence type="ECO:0000256" key="7">
    <source>
        <dbReference type="ARBA" id="ARBA00022982"/>
    </source>
</evidence>
<keyword evidence="4 12" id="KW-0813">Transport</keyword>
<evidence type="ECO:0000256" key="12">
    <source>
        <dbReference type="PIRNR" id="PIRNR000022"/>
    </source>
</evidence>